<evidence type="ECO:0000256" key="5">
    <source>
        <dbReference type="ARBA" id="ARBA00023136"/>
    </source>
</evidence>
<dbReference type="GO" id="GO:0015288">
    <property type="term" value="F:porin activity"/>
    <property type="evidence" value="ECO:0007669"/>
    <property type="project" value="TreeGrafter"/>
</dbReference>
<sequence>MKSLVICAVLAVSLMIGESVHAQVQGRVVDLTLEGMVDLALSNSFRVRQLNMGIDRTRFRLQSQRARLRSRVDLNLSAPDLRSISETKWNSTLQRDEIVHEDSRRLEAELSIRQPVILFGYPTNGYLSLNNRVYRYAQTEPDGDKDLRYYNRYFIRYTQPFFQANGLKNNIEEAELDLEDTQLGFYEDVVEIVDDLSGDYFELFESTYQRIINEARVANLTEAVAAAEELALTDTVRAIDLGQIQVELANALEQVRQMESQFRLQAASLTTTLNLSPSDSITLTPVIDVRPIEIDVEQATQFALQLTPRMRQLNISYRESEINLENTRSRGSFRMDLAMSYGREMQDPAFRELWERPSNTYTIDVNAYLPIWDWGQRSASIASSRIGLDQVQLRIEQAEQQIRSQVQNQVTNVEEFEARTLAMEGNLALANDLSASSIDLYREGLISALELIQSFQRESETASNFLDAYLGWRRALLRIQQLTFYDFETMLPVLERFGIPMTDPNTDG</sequence>
<keyword evidence="5" id="KW-0472">Membrane</keyword>
<name>A0A381RJJ6_9ZZZZ</name>
<dbReference type="Gene3D" id="1.20.1600.10">
    <property type="entry name" value="Outer membrane efflux proteins (OEP)"/>
    <property type="match status" value="1"/>
</dbReference>
<keyword evidence="3" id="KW-1134">Transmembrane beta strand</keyword>
<comment type="subcellular location">
    <subcellularLocation>
        <location evidence="1">Cell outer membrane</location>
    </subcellularLocation>
</comment>
<evidence type="ECO:0000256" key="1">
    <source>
        <dbReference type="ARBA" id="ARBA00004442"/>
    </source>
</evidence>
<keyword evidence="4" id="KW-0812">Transmembrane</keyword>
<evidence type="ECO:0000313" key="8">
    <source>
        <dbReference type="EMBL" id="SUZ90077.1"/>
    </source>
</evidence>
<dbReference type="InterPro" id="IPR051906">
    <property type="entry name" value="TolC-like"/>
</dbReference>
<dbReference type="EMBL" id="UINC01001864">
    <property type="protein sequence ID" value="SUZ90077.1"/>
    <property type="molecule type" value="Genomic_DNA"/>
</dbReference>
<keyword evidence="2" id="KW-0813">Transport</keyword>
<dbReference type="GO" id="GO:1990281">
    <property type="term" value="C:efflux pump complex"/>
    <property type="evidence" value="ECO:0007669"/>
    <property type="project" value="TreeGrafter"/>
</dbReference>
<dbReference type="GO" id="GO:0015562">
    <property type="term" value="F:efflux transmembrane transporter activity"/>
    <property type="evidence" value="ECO:0007669"/>
    <property type="project" value="InterPro"/>
</dbReference>
<keyword evidence="6" id="KW-0998">Cell outer membrane</keyword>
<organism evidence="8">
    <name type="scientific">marine metagenome</name>
    <dbReference type="NCBI Taxonomy" id="408172"/>
    <lineage>
        <taxon>unclassified sequences</taxon>
        <taxon>metagenomes</taxon>
        <taxon>ecological metagenomes</taxon>
    </lineage>
</organism>
<evidence type="ECO:0000256" key="3">
    <source>
        <dbReference type="ARBA" id="ARBA00022452"/>
    </source>
</evidence>
<evidence type="ECO:0000256" key="7">
    <source>
        <dbReference type="SAM" id="Coils"/>
    </source>
</evidence>
<reference evidence="8" key="1">
    <citation type="submission" date="2018-05" db="EMBL/GenBank/DDBJ databases">
        <authorList>
            <person name="Lanie J.A."/>
            <person name="Ng W.-L."/>
            <person name="Kazmierczak K.M."/>
            <person name="Andrzejewski T.M."/>
            <person name="Davidsen T.M."/>
            <person name="Wayne K.J."/>
            <person name="Tettelin H."/>
            <person name="Glass J.I."/>
            <person name="Rusch D."/>
            <person name="Podicherti R."/>
            <person name="Tsui H.-C.T."/>
            <person name="Winkler M.E."/>
        </authorList>
    </citation>
    <scope>NUCLEOTIDE SEQUENCE</scope>
</reference>
<dbReference type="SUPFAM" id="SSF56954">
    <property type="entry name" value="Outer membrane efflux proteins (OEP)"/>
    <property type="match status" value="1"/>
</dbReference>
<evidence type="ECO:0000256" key="4">
    <source>
        <dbReference type="ARBA" id="ARBA00022692"/>
    </source>
</evidence>
<protein>
    <recommendedName>
        <fullName evidence="9">TolC family protein</fullName>
    </recommendedName>
</protein>
<feature type="coiled-coil region" evidence="7">
    <location>
        <begin position="381"/>
        <end position="408"/>
    </location>
</feature>
<evidence type="ECO:0008006" key="9">
    <source>
        <dbReference type="Google" id="ProtNLM"/>
    </source>
</evidence>
<dbReference type="Pfam" id="PF02321">
    <property type="entry name" value="OEP"/>
    <property type="match status" value="1"/>
</dbReference>
<accession>A0A381RJJ6</accession>
<gene>
    <name evidence="8" type="ORF">METZ01_LOCUS42931</name>
</gene>
<evidence type="ECO:0000256" key="6">
    <source>
        <dbReference type="ARBA" id="ARBA00023237"/>
    </source>
</evidence>
<dbReference type="InterPro" id="IPR003423">
    <property type="entry name" value="OMP_efflux"/>
</dbReference>
<dbReference type="PANTHER" id="PTHR30026:SF20">
    <property type="entry name" value="OUTER MEMBRANE PROTEIN TOLC"/>
    <property type="match status" value="1"/>
</dbReference>
<keyword evidence="7" id="KW-0175">Coiled coil</keyword>
<dbReference type="GO" id="GO:0009279">
    <property type="term" value="C:cell outer membrane"/>
    <property type="evidence" value="ECO:0007669"/>
    <property type="project" value="UniProtKB-SubCell"/>
</dbReference>
<proteinExistence type="predicted"/>
<evidence type="ECO:0000256" key="2">
    <source>
        <dbReference type="ARBA" id="ARBA00022448"/>
    </source>
</evidence>
<dbReference type="AlphaFoldDB" id="A0A381RJJ6"/>
<dbReference type="PANTHER" id="PTHR30026">
    <property type="entry name" value="OUTER MEMBRANE PROTEIN TOLC"/>
    <property type="match status" value="1"/>
</dbReference>